<accession>A0A7C1JYZ5</accession>
<name>A0A7C1JYZ5_9CHLR</name>
<organism evidence="1">
    <name type="scientific">Caldilinea aerophila</name>
    <dbReference type="NCBI Taxonomy" id="133453"/>
    <lineage>
        <taxon>Bacteria</taxon>
        <taxon>Bacillati</taxon>
        <taxon>Chloroflexota</taxon>
        <taxon>Caldilineae</taxon>
        <taxon>Caldilineales</taxon>
        <taxon>Caldilineaceae</taxon>
        <taxon>Caldilinea</taxon>
    </lineage>
</organism>
<reference evidence="1" key="1">
    <citation type="journal article" date="2020" name="mSystems">
        <title>Genome- and Community-Level Interaction Insights into Carbon Utilization and Element Cycling Functions of Hydrothermarchaeota in Hydrothermal Sediment.</title>
        <authorList>
            <person name="Zhou Z."/>
            <person name="Liu Y."/>
            <person name="Xu W."/>
            <person name="Pan J."/>
            <person name="Luo Z.H."/>
            <person name="Li M."/>
        </authorList>
    </citation>
    <scope>NUCLEOTIDE SEQUENCE [LARGE SCALE GENOMIC DNA]</scope>
    <source>
        <strain evidence="1">SpSt-289</strain>
    </source>
</reference>
<gene>
    <name evidence="1" type="ORF">ENQ20_02930</name>
</gene>
<dbReference type="SUPFAM" id="SSF52540">
    <property type="entry name" value="P-loop containing nucleoside triphosphate hydrolases"/>
    <property type="match status" value="1"/>
</dbReference>
<dbReference type="InterPro" id="IPR027417">
    <property type="entry name" value="P-loop_NTPase"/>
</dbReference>
<dbReference type="EMBL" id="DSMG01000038">
    <property type="protein sequence ID" value="HDX30429.1"/>
    <property type="molecule type" value="Genomic_DNA"/>
</dbReference>
<protein>
    <submittedName>
        <fullName evidence="1">ATPase</fullName>
    </submittedName>
</protein>
<dbReference type="AlphaFoldDB" id="A0A7C1JYZ5"/>
<sequence>MSESSFILLRSDVGYGEPPSVTWRPIATRPLLVLVGVTGVGKSTTLEALRCVGLSFRLLPDRRELTDLLLIPEAQRAAGEPVVPVTDRGQRFAYTRAYRERHPGGMAEALSSLWIDVAQTPGLLLFDGLRGENEVTYAIQTLPLAYFVMLDAPDVVRVIRLMGRQDPFDVIAARSAHPVHELQRFTRLDVEGAEALFTPEEQHILVDLVSMGEVTAEELRKALSIVVEERRNYDPAATRTALEKLAPERSLIVDTVADTPQSVAMKILELLRVKKP</sequence>
<proteinExistence type="predicted"/>
<evidence type="ECO:0000313" key="1">
    <source>
        <dbReference type="EMBL" id="HDX30429.1"/>
    </source>
</evidence>
<comment type="caution">
    <text evidence="1">The sequence shown here is derived from an EMBL/GenBank/DDBJ whole genome shotgun (WGS) entry which is preliminary data.</text>
</comment>